<sequence>MKRLLYSFLILTAALLSFSDSSAQKKNRNKNSPLAGTNWKLAYAGNSPYNPPPGVRLVSMTLNDSTKNITGFLGCNNLAGNYMLFGKDGITFTVVSTKKACTPDAMRVENDLSTALTDANKYKIDGDKLALFKDDTFVAAFIAQKEETPHP</sequence>
<dbReference type="RefSeq" id="WP_217792004.1">
    <property type="nucleotide sequence ID" value="NZ_JAHSPG010000011.1"/>
</dbReference>
<feature type="domain" description="DUF306" evidence="2">
    <location>
        <begin position="32"/>
        <end position="135"/>
    </location>
</feature>
<gene>
    <name evidence="3" type="ORF">KTO63_14315</name>
</gene>
<evidence type="ECO:0000256" key="1">
    <source>
        <dbReference type="SAM" id="SignalP"/>
    </source>
</evidence>
<dbReference type="Pfam" id="PF03724">
    <property type="entry name" value="META"/>
    <property type="match status" value="1"/>
</dbReference>
<name>A0A9E2W3B1_9BACT</name>
<organism evidence="3 4">
    <name type="scientific">Pinibacter aurantiacus</name>
    <dbReference type="NCBI Taxonomy" id="2851599"/>
    <lineage>
        <taxon>Bacteria</taxon>
        <taxon>Pseudomonadati</taxon>
        <taxon>Bacteroidota</taxon>
        <taxon>Chitinophagia</taxon>
        <taxon>Chitinophagales</taxon>
        <taxon>Chitinophagaceae</taxon>
        <taxon>Pinibacter</taxon>
    </lineage>
</organism>
<dbReference type="PANTHER" id="PTHR35535:SF1">
    <property type="entry name" value="HEAT SHOCK PROTEIN HSLJ"/>
    <property type="match status" value="1"/>
</dbReference>
<dbReference type="PANTHER" id="PTHR35535">
    <property type="entry name" value="HEAT SHOCK PROTEIN HSLJ"/>
    <property type="match status" value="1"/>
</dbReference>
<feature type="signal peptide" evidence="1">
    <location>
        <begin position="1"/>
        <end position="23"/>
    </location>
</feature>
<keyword evidence="4" id="KW-1185">Reference proteome</keyword>
<evidence type="ECO:0000313" key="4">
    <source>
        <dbReference type="Proteomes" id="UP000812270"/>
    </source>
</evidence>
<dbReference type="InterPro" id="IPR005184">
    <property type="entry name" value="DUF306_Meta_HslJ"/>
</dbReference>
<proteinExistence type="predicted"/>
<evidence type="ECO:0000259" key="2">
    <source>
        <dbReference type="Pfam" id="PF03724"/>
    </source>
</evidence>
<dbReference type="InterPro" id="IPR053147">
    <property type="entry name" value="Hsp_HslJ-like"/>
</dbReference>
<feature type="chain" id="PRO_5039481821" evidence="1">
    <location>
        <begin position="24"/>
        <end position="151"/>
    </location>
</feature>
<comment type="caution">
    <text evidence="3">The sequence shown here is derived from an EMBL/GenBank/DDBJ whole genome shotgun (WGS) entry which is preliminary data.</text>
</comment>
<keyword evidence="1" id="KW-0732">Signal</keyword>
<reference evidence="3" key="1">
    <citation type="submission" date="2021-06" db="EMBL/GenBank/DDBJ databases">
        <authorList>
            <person name="Huq M.A."/>
        </authorList>
    </citation>
    <scope>NUCLEOTIDE SEQUENCE</scope>
    <source>
        <strain evidence="3">MAH-26</strain>
    </source>
</reference>
<dbReference type="Proteomes" id="UP000812270">
    <property type="component" value="Unassembled WGS sequence"/>
</dbReference>
<dbReference type="AlphaFoldDB" id="A0A9E2W3B1"/>
<dbReference type="EMBL" id="JAHSPG010000011">
    <property type="protein sequence ID" value="MBV4358335.1"/>
    <property type="molecule type" value="Genomic_DNA"/>
</dbReference>
<accession>A0A9E2W3B1</accession>
<evidence type="ECO:0000313" key="3">
    <source>
        <dbReference type="EMBL" id="MBV4358335.1"/>
    </source>
</evidence>
<protein>
    <submittedName>
        <fullName evidence="3">META domain-containing protein</fullName>
    </submittedName>
</protein>